<dbReference type="NCBIfam" id="TIGR00393">
    <property type="entry name" value="kpsF"/>
    <property type="match status" value="1"/>
</dbReference>
<dbReference type="CDD" id="cd05014">
    <property type="entry name" value="SIS_Kpsf"/>
    <property type="match status" value="1"/>
</dbReference>
<feature type="domain" description="CBS" evidence="6">
    <location>
        <begin position="273"/>
        <end position="325"/>
    </location>
</feature>
<dbReference type="Gene3D" id="3.40.50.10490">
    <property type="entry name" value="Glucose-6-phosphate isomerase like protein, domain 1"/>
    <property type="match status" value="1"/>
</dbReference>
<keyword evidence="9" id="KW-1185">Reference proteome</keyword>
<dbReference type="SMART" id="SM00116">
    <property type="entry name" value="CBS"/>
    <property type="match status" value="2"/>
</dbReference>
<dbReference type="InterPro" id="IPR004800">
    <property type="entry name" value="KdsD/KpsF-type"/>
</dbReference>
<protein>
    <submittedName>
        <fullName evidence="8">SIS domain-containing protein</fullName>
    </submittedName>
</protein>
<dbReference type="SUPFAM" id="SSF53697">
    <property type="entry name" value="SIS domain"/>
    <property type="match status" value="1"/>
</dbReference>
<dbReference type="PROSITE" id="PS51371">
    <property type="entry name" value="CBS"/>
    <property type="match status" value="2"/>
</dbReference>
<feature type="domain" description="SIS" evidence="7">
    <location>
        <begin position="38"/>
        <end position="181"/>
    </location>
</feature>
<gene>
    <name evidence="8" type="ORF">ACFFGY_14350</name>
</gene>
<evidence type="ECO:0000259" key="6">
    <source>
        <dbReference type="PROSITE" id="PS51371"/>
    </source>
</evidence>
<evidence type="ECO:0000256" key="4">
    <source>
        <dbReference type="PIRNR" id="PIRNR004692"/>
    </source>
</evidence>
<accession>A0ABV6JUM5</accession>
<dbReference type="Pfam" id="PF00571">
    <property type="entry name" value="CBS"/>
    <property type="match status" value="2"/>
</dbReference>
<dbReference type="PANTHER" id="PTHR42745">
    <property type="match status" value="1"/>
</dbReference>
<evidence type="ECO:0000256" key="1">
    <source>
        <dbReference type="ARBA" id="ARBA00008165"/>
    </source>
</evidence>
<dbReference type="PROSITE" id="PS51464">
    <property type="entry name" value="SIS"/>
    <property type="match status" value="1"/>
</dbReference>
<comment type="similarity">
    <text evidence="1 4">Belongs to the SIS family. GutQ/KpsF subfamily.</text>
</comment>
<dbReference type="Pfam" id="PF01380">
    <property type="entry name" value="SIS"/>
    <property type="match status" value="1"/>
</dbReference>
<evidence type="ECO:0000313" key="9">
    <source>
        <dbReference type="Proteomes" id="UP001589865"/>
    </source>
</evidence>
<feature type="domain" description="CBS" evidence="6">
    <location>
        <begin position="206"/>
        <end position="264"/>
    </location>
</feature>
<dbReference type="InterPro" id="IPR001347">
    <property type="entry name" value="SIS_dom"/>
</dbReference>
<dbReference type="InterPro" id="IPR046342">
    <property type="entry name" value="CBS_dom_sf"/>
</dbReference>
<keyword evidence="2" id="KW-0677">Repeat</keyword>
<evidence type="ECO:0000256" key="3">
    <source>
        <dbReference type="ARBA" id="ARBA00023122"/>
    </source>
</evidence>
<dbReference type="RefSeq" id="WP_377045176.1">
    <property type="nucleotide sequence ID" value="NZ_JBHLUN010000009.1"/>
</dbReference>
<sequence length="325" mass="33349">MNAPFHDPDLAAGRRVLEIEAAGLSAMASSLDGSFAAAVLLLSRATGRVVVSGMGKSGHVARKVAATFASTGTPAQFVHPGEASHGDLGMIVAGDAVLAISNSGETSELSDLVAHTRRFALPLISISGRAGSTLARAADVSLVLPDVPEACPHGLAPTTSTTLQLALGDALAVALLERRGFTAADFRVFHPGGKLGVQLQRVRDLMHAGEAVPIGAPEMRMDAALVLMTAKRLGCLGVVSENRLVGIITDGDLRRAMDAGTADLLSRPAAAVMTQHPLTIGPDALAAEALRIMNERSITTLFVVDAAGAPVGLLHVHDLLRAGVA</sequence>
<dbReference type="PIRSF" id="PIRSF004692">
    <property type="entry name" value="KdsD_KpsF"/>
    <property type="match status" value="1"/>
</dbReference>
<dbReference type="InterPro" id="IPR035474">
    <property type="entry name" value="SIS_Kpsf"/>
</dbReference>
<dbReference type="Proteomes" id="UP001589865">
    <property type="component" value="Unassembled WGS sequence"/>
</dbReference>
<evidence type="ECO:0000313" key="8">
    <source>
        <dbReference type="EMBL" id="MFC0409433.1"/>
    </source>
</evidence>
<dbReference type="CDD" id="cd04604">
    <property type="entry name" value="CBS_pair_SIS_assoc"/>
    <property type="match status" value="1"/>
</dbReference>
<dbReference type="InterPro" id="IPR046348">
    <property type="entry name" value="SIS_dom_sf"/>
</dbReference>
<dbReference type="InterPro" id="IPR000644">
    <property type="entry name" value="CBS_dom"/>
</dbReference>
<dbReference type="EMBL" id="JBHLUN010000009">
    <property type="protein sequence ID" value="MFC0409433.1"/>
    <property type="molecule type" value="Genomic_DNA"/>
</dbReference>
<evidence type="ECO:0000256" key="5">
    <source>
        <dbReference type="PROSITE-ProRule" id="PRU00703"/>
    </source>
</evidence>
<proteinExistence type="inferred from homology"/>
<reference evidence="8 9" key="1">
    <citation type="submission" date="2024-09" db="EMBL/GenBank/DDBJ databases">
        <authorList>
            <person name="Sun Q."/>
            <person name="Mori K."/>
        </authorList>
    </citation>
    <scope>NUCLEOTIDE SEQUENCE [LARGE SCALE GENOMIC DNA]</scope>
    <source>
        <strain evidence="8 9">TBRC 5777</strain>
    </source>
</reference>
<evidence type="ECO:0000259" key="7">
    <source>
        <dbReference type="PROSITE" id="PS51464"/>
    </source>
</evidence>
<dbReference type="PANTHER" id="PTHR42745:SF1">
    <property type="entry name" value="ARABINOSE 5-PHOSPHATE ISOMERASE KDSD"/>
    <property type="match status" value="1"/>
</dbReference>
<name>A0ABV6JUM5_9PROT</name>
<dbReference type="Gene3D" id="3.10.580.10">
    <property type="entry name" value="CBS-domain"/>
    <property type="match status" value="1"/>
</dbReference>
<evidence type="ECO:0000256" key="2">
    <source>
        <dbReference type="ARBA" id="ARBA00022737"/>
    </source>
</evidence>
<dbReference type="InterPro" id="IPR050986">
    <property type="entry name" value="GutQ/KpsF_isomerases"/>
</dbReference>
<comment type="caution">
    <text evidence="8">The sequence shown here is derived from an EMBL/GenBank/DDBJ whole genome shotgun (WGS) entry which is preliminary data.</text>
</comment>
<keyword evidence="3 5" id="KW-0129">CBS domain</keyword>
<organism evidence="8 9">
    <name type="scientific">Roseomonas elaeocarpi</name>
    <dbReference type="NCBI Taxonomy" id="907779"/>
    <lineage>
        <taxon>Bacteria</taxon>
        <taxon>Pseudomonadati</taxon>
        <taxon>Pseudomonadota</taxon>
        <taxon>Alphaproteobacteria</taxon>
        <taxon>Acetobacterales</taxon>
        <taxon>Roseomonadaceae</taxon>
        <taxon>Roseomonas</taxon>
    </lineage>
</organism>